<dbReference type="GO" id="GO:0015888">
    <property type="term" value="P:thiamine transport"/>
    <property type="evidence" value="ECO:0007669"/>
    <property type="project" value="TreeGrafter"/>
</dbReference>
<evidence type="ECO:0000256" key="2">
    <source>
        <dbReference type="ARBA" id="ARBA00022764"/>
    </source>
</evidence>
<evidence type="ECO:0000313" key="4">
    <source>
        <dbReference type="EMBL" id="CDX63520.1"/>
    </source>
</evidence>
<dbReference type="InterPro" id="IPR006059">
    <property type="entry name" value="SBP"/>
</dbReference>
<feature type="chain" id="PRO_5005490050" evidence="3">
    <location>
        <begin position="22"/>
        <end position="342"/>
    </location>
</feature>
<evidence type="ECO:0000256" key="1">
    <source>
        <dbReference type="ARBA" id="ARBA00022729"/>
    </source>
</evidence>
<dbReference type="Gene3D" id="3.40.190.10">
    <property type="entry name" value="Periplasmic binding protein-like II"/>
    <property type="match status" value="2"/>
</dbReference>
<dbReference type="AlphaFoldDB" id="A0A0K2W7X8"/>
<dbReference type="PANTHER" id="PTHR30006:SF2">
    <property type="entry name" value="ABC TRANSPORTER SUBSTRATE-BINDING PROTEIN"/>
    <property type="match status" value="1"/>
</dbReference>
<dbReference type="Pfam" id="PF13416">
    <property type="entry name" value="SBP_bac_8"/>
    <property type="match status" value="1"/>
</dbReference>
<dbReference type="SUPFAM" id="SSF53850">
    <property type="entry name" value="Periplasmic binding protein-like II"/>
    <property type="match status" value="1"/>
</dbReference>
<name>A0A0K2W7X8_MESPL</name>
<protein>
    <submittedName>
        <fullName evidence="4">ABC transporter substrate-binding protein</fullName>
    </submittedName>
</protein>
<proteinExistence type="predicted"/>
<dbReference type="CDD" id="cd13589">
    <property type="entry name" value="PBP2_polyamine_RpCGA009"/>
    <property type="match status" value="1"/>
</dbReference>
<dbReference type="GO" id="GO:0030288">
    <property type="term" value="C:outer membrane-bounded periplasmic space"/>
    <property type="evidence" value="ECO:0007669"/>
    <property type="project" value="TreeGrafter"/>
</dbReference>
<dbReference type="Proteomes" id="UP000182888">
    <property type="component" value="Unassembled WGS sequence"/>
</dbReference>
<dbReference type="PROSITE" id="PS51257">
    <property type="entry name" value="PROKAR_LIPOPROTEIN"/>
    <property type="match status" value="1"/>
</dbReference>
<keyword evidence="1 3" id="KW-0732">Signal</keyword>
<reference evidence="5" key="1">
    <citation type="submission" date="2014-08" db="EMBL/GenBank/DDBJ databases">
        <authorList>
            <person name="Edwards T."/>
        </authorList>
    </citation>
    <scope>NUCLEOTIDE SEQUENCE [LARGE SCALE GENOMIC DNA]</scope>
</reference>
<dbReference type="PANTHER" id="PTHR30006">
    <property type="entry name" value="THIAMINE-BINDING PERIPLASMIC PROTEIN-RELATED"/>
    <property type="match status" value="1"/>
</dbReference>
<organism evidence="4 5">
    <name type="scientific">Mesorhizobium plurifarium</name>
    <dbReference type="NCBI Taxonomy" id="69974"/>
    <lineage>
        <taxon>Bacteria</taxon>
        <taxon>Pseudomonadati</taxon>
        <taxon>Pseudomonadota</taxon>
        <taxon>Alphaproteobacteria</taxon>
        <taxon>Hyphomicrobiales</taxon>
        <taxon>Phyllobacteriaceae</taxon>
        <taxon>Mesorhizobium</taxon>
    </lineage>
</organism>
<gene>
    <name evidence="4" type="ORF">MPL1032_90055</name>
</gene>
<feature type="signal peptide" evidence="3">
    <location>
        <begin position="1"/>
        <end position="21"/>
    </location>
</feature>
<dbReference type="GO" id="GO:0030975">
    <property type="term" value="F:thiamine binding"/>
    <property type="evidence" value="ECO:0007669"/>
    <property type="project" value="TreeGrafter"/>
</dbReference>
<evidence type="ECO:0000313" key="5">
    <source>
        <dbReference type="Proteomes" id="UP000182888"/>
    </source>
</evidence>
<accession>A0A0K2W7X8</accession>
<dbReference type="EMBL" id="CCND01000052">
    <property type="protein sequence ID" value="CDX63520.1"/>
    <property type="molecule type" value="Genomic_DNA"/>
</dbReference>
<evidence type="ECO:0000256" key="3">
    <source>
        <dbReference type="SAM" id="SignalP"/>
    </source>
</evidence>
<sequence length="342" mass="36774">MKFGTILLSLFATLGCLPVHAEEVVFACWGGASQQNFQTNILPGFEKQYGVTVRYVPGGSTYFVSQLQAQKAAPEIDVACMDDGPQSVARELGLLEPLTAAQIPAMPDILPAAIGKDNSGVGYGMLAMGLVYSPDALSAAGIEPPTSWNDLADPRFKGHVVLGTIDNTPGLFALMMLARANGGSVDNMEPGFAKMKEVAANVGNFVKGTDMTPYFQQGEAWIGVWTNSEMNRFVSSSGFPLKFVFPKEGAPAVMPMLNLVKNAPNSKMGANLIAYLLSPEIQKQFALSSKLGPVNTKVKLTEDEAKGLIYGTGAASLVNLDWSAMNAKRPEWTKRWNEEIER</sequence>
<keyword evidence="2" id="KW-0574">Periplasm</keyword>
<dbReference type="GO" id="GO:0030976">
    <property type="term" value="F:thiamine pyrophosphate binding"/>
    <property type="evidence" value="ECO:0007669"/>
    <property type="project" value="TreeGrafter"/>
</dbReference>